<dbReference type="GO" id="GO:0005886">
    <property type="term" value="C:plasma membrane"/>
    <property type="evidence" value="ECO:0007669"/>
    <property type="project" value="UniProtKB-SubCell"/>
</dbReference>
<keyword evidence="3" id="KW-1003">Cell membrane</keyword>
<protein>
    <recommendedName>
        <fullName evidence="10">DUF350 domain-containing protein</fullName>
    </recommendedName>
</protein>
<evidence type="ECO:0000256" key="4">
    <source>
        <dbReference type="ARBA" id="ARBA00022692"/>
    </source>
</evidence>
<evidence type="ECO:0000256" key="1">
    <source>
        <dbReference type="ARBA" id="ARBA00004651"/>
    </source>
</evidence>
<dbReference type="KEGG" id="por:APT59_00920"/>
<evidence type="ECO:0000256" key="2">
    <source>
        <dbReference type="ARBA" id="ARBA00005779"/>
    </source>
</evidence>
<comment type="similarity">
    <text evidence="2">Belongs to the UPF0719 family.</text>
</comment>
<evidence type="ECO:0000256" key="6">
    <source>
        <dbReference type="ARBA" id="ARBA00023136"/>
    </source>
</evidence>
<evidence type="ECO:0000256" key="3">
    <source>
        <dbReference type="ARBA" id="ARBA00022475"/>
    </source>
</evidence>
<evidence type="ECO:0000256" key="5">
    <source>
        <dbReference type="ARBA" id="ARBA00022989"/>
    </source>
</evidence>
<dbReference type="PANTHER" id="PTHR40043:SF1">
    <property type="entry name" value="UPF0719 INNER MEMBRANE PROTEIN YJFL"/>
    <property type="match status" value="1"/>
</dbReference>
<evidence type="ECO:0000313" key="8">
    <source>
        <dbReference type="EMBL" id="ALZ82833.1"/>
    </source>
</evidence>
<feature type="transmembrane region" description="Helical" evidence="7">
    <location>
        <begin position="77"/>
        <end position="99"/>
    </location>
</feature>
<keyword evidence="4 7" id="KW-0812">Transmembrane</keyword>
<dbReference type="OrthoDB" id="5573330at2"/>
<evidence type="ECO:0008006" key="10">
    <source>
        <dbReference type="Google" id="ProtNLM"/>
    </source>
</evidence>
<gene>
    <name evidence="8" type="ORF">APT59_00920</name>
</gene>
<dbReference type="AlphaFoldDB" id="A0A0U4NW05"/>
<feature type="transmembrane region" description="Helical" evidence="7">
    <location>
        <begin position="45"/>
        <end position="65"/>
    </location>
</feature>
<dbReference type="PANTHER" id="PTHR40043">
    <property type="entry name" value="UPF0719 INNER MEMBRANE PROTEIN YJFL"/>
    <property type="match status" value="1"/>
</dbReference>
<comment type="subcellular location">
    <subcellularLocation>
        <location evidence="1">Cell membrane</location>
        <topology evidence="1">Multi-pass membrane protein</topology>
    </subcellularLocation>
</comment>
<accession>A0A0U4NW05</accession>
<dbReference type="RefSeq" id="WP_059313139.1">
    <property type="nucleotide sequence ID" value="NZ_CP013987.1"/>
</dbReference>
<dbReference type="Proteomes" id="UP000064137">
    <property type="component" value="Chromosome"/>
</dbReference>
<organism evidence="8 9">
    <name type="scientific">Pseudomonas oryzihabitans</name>
    <dbReference type="NCBI Taxonomy" id="47885"/>
    <lineage>
        <taxon>Bacteria</taxon>
        <taxon>Pseudomonadati</taxon>
        <taxon>Pseudomonadota</taxon>
        <taxon>Gammaproteobacteria</taxon>
        <taxon>Pseudomonadales</taxon>
        <taxon>Pseudomonadaceae</taxon>
        <taxon>Pseudomonas</taxon>
    </lineage>
</organism>
<reference evidence="8 9" key="1">
    <citation type="submission" date="2016-01" db="EMBL/GenBank/DDBJ databases">
        <title>Annotation of Pseudomonas oryzihabitans USDA-ARS-USMARC-56511.</title>
        <authorList>
            <person name="Harhay G.P."/>
            <person name="Harhay D.M."/>
            <person name="Smith T.P.L."/>
            <person name="Bono J.L."/>
            <person name="Heaton M.P."/>
            <person name="Clawson M.L."/>
            <person name="Chitko-Mckown C.G."/>
            <person name="Capik S.F."/>
            <person name="DeDonder K.D."/>
            <person name="Apley M.D."/>
            <person name="Lubbers B.V."/>
            <person name="White B.J."/>
            <person name="Larson R.L."/>
        </authorList>
    </citation>
    <scope>NUCLEOTIDE SEQUENCE [LARGE SCALE GENOMIC DNA]</scope>
    <source>
        <strain evidence="8 9">USDA-ARS-USMARC-56511</strain>
    </source>
</reference>
<proteinExistence type="inferred from homology"/>
<evidence type="ECO:0000313" key="9">
    <source>
        <dbReference type="Proteomes" id="UP000064137"/>
    </source>
</evidence>
<dbReference type="InterPro" id="IPR007140">
    <property type="entry name" value="DUF350"/>
</dbReference>
<keyword evidence="5 7" id="KW-1133">Transmembrane helix</keyword>
<name>A0A0U4NW05_9PSED</name>
<dbReference type="Pfam" id="PF03994">
    <property type="entry name" value="DUF350"/>
    <property type="match status" value="1"/>
</dbReference>
<sequence length="134" mass="14209">MLSAYLSGFPAFLLYLLLSLALLGLFCVLYTWLTPHREWQLIRADVPAAALAFGGSMLGFVLPLAGAMRVAVSLTDFLLWAVIALVTQLLAFQLLRLGLPGLPQRLAANEMASGIFTACFAIAVGVLNAAAITG</sequence>
<dbReference type="EMBL" id="CP013987">
    <property type="protein sequence ID" value="ALZ82833.1"/>
    <property type="molecule type" value="Genomic_DNA"/>
</dbReference>
<feature type="transmembrane region" description="Helical" evidence="7">
    <location>
        <begin position="111"/>
        <end position="132"/>
    </location>
</feature>
<keyword evidence="6 7" id="KW-0472">Membrane</keyword>
<feature type="transmembrane region" description="Helical" evidence="7">
    <location>
        <begin position="12"/>
        <end position="33"/>
    </location>
</feature>
<evidence type="ECO:0000256" key="7">
    <source>
        <dbReference type="SAM" id="Phobius"/>
    </source>
</evidence>